<accession>A0A1H3HNW2</accession>
<evidence type="ECO:0000313" key="2">
    <source>
        <dbReference type="EMBL" id="SDY17080.1"/>
    </source>
</evidence>
<dbReference type="InterPro" id="IPR045524">
    <property type="entry name" value="DUF6473"/>
</dbReference>
<keyword evidence="3" id="KW-1185">Reference proteome</keyword>
<dbReference type="STRING" id="321339.SAMN05444340_10460"/>
<sequence length="274" mass="29955">MGVMGSGGSALDYDFCRYGESRVRFRGPARDLDGDYVAFAGGTDTFGLFVPVPFPDLIEEEIGLACVNLGVVNAGPGLFLNDPAARASVREAKATVLQMMGAQNLTNAHYSVHPRRNDRFLRASDALVSLFPEIDFTEFHYTRHMLSALEYVSPHRFRMVLHDLRSTWEQHMTRLIAAAGGPVILLRFATGESPGETDDALARDPGLVDGPMVARLAQKAFALVDVEDLRDRDTTWGKVHRAHEVAAARECLGPEAHERAAEALVGPLRAALAR</sequence>
<evidence type="ECO:0000313" key="3">
    <source>
        <dbReference type="Proteomes" id="UP000199286"/>
    </source>
</evidence>
<evidence type="ECO:0000259" key="1">
    <source>
        <dbReference type="Pfam" id="PF20078"/>
    </source>
</evidence>
<dbReference type="Pfam" id="PF20078">
    <property type="entry name" value="DUF6473"/>
    <property type="match status" value="1"/>
</dbReference>
<reference evidence="2 3" key="1">
    <citation type="submission" date="2016-10" db="EMBL/GenBank/DDBJ databases">
        <authorList>
            <person name="de Groot N.N."/>
        </authorList>
    </citation>
    <scope>NUCLEOTIDE SEQUENCE [LARGE SCALE GENOMIC DNA]</scope>
    <source>
        <strain evidence="2 3">DSM 26880</strain>
    </source>
</reference>
<dbReference type="Proteomes" id="UP000199286">
    <property type="component" value="Unassembled WGS sequence"/>
</dbReference>
<protein>
    <recommendedName>
        <fullName evidence="1">DUF6473 domain-containing protein</fullName>
    </recommendedName>
</protein>
<dbReference type="EMBL" id="FNPF01000004">
    <property type="protein sequence ID" value="SDY17080.1"/>
    <property type="molecule type" value="Genomic_DNA"/>
</dbReference>
<gene>
    <name evidence="2" type="ORF">SAMN05444340_10460</name>
</gene>
<feature type="domain" description="DUF6473" evidence="1">
    <location>
        <begin position="1"/>
        <end position="270"/>
    </location>
</feature>
<organism evidence="2 3">
    <name type="scientific">Citreimonas salinaria</name>
    <dbReference type="NCBI Taxonomy" id="321339"/>
    <lineage>
        <taxon>Bacteria</taxon>
        <taxon>Pseudomonadati</taxon>
        <taxon>Pseudomonadota</taxon>
        <taxon>Alphaproteobacteria</taxon>
        <taxon>Rhodobacterales</taxon>
        <taxon>Roseobacteraceae</taxon>
        <taxon>Citreimonas</taxon>
    </lineage>
</organism>
<dbReference type="AlphaFoldDB" id="A0A1H3HNW2"/>
<proteinExistence type="predicted"/>
<name>A0A1H3HNW2_9RHOB</name>
<dbReference type="OrthoDB" id="7838347at2"/>